<protein>
    <submittedName>
        <fullName evidence="1">Uncharacterized protein</fullName>
    </submittedName>
</protein>
<sequence length="97" mass="11422">MALSFCHLKRYHEEEYGFLSLVTKHELILLYPKASFRFRVKIVKVEIGGVGICHRFGDFRRANSYCHLYGGQRQAYFYPLATMNFVGLDLTTSDRWH</sequence>
<proteinExistence type="predicted"/>
<name>A0A8X6W633_TRICX</name>
<keyword evidence="2" id="KW-1185">Reference proteome</keyword>
<comment type="caution">
    <text evidence="1">The sequence shown here is derived from an EMBL/GenBank/DDBJ whole genome shotgun (WGS) entry which is preliminary data.</text>
</comment>
<evidence type="ECO:0000313" key="1">
    <source>
        <dbReference type="EMBL" id="GFY28955.1"/>
    </source>
</evidence>
<evidence type="ECO:0000313" key="2">
    <source>
        <dbReference type="Proteomes" id="UP000887159"/>
    </source>
</evidence>
<reference evidence="1" key="1">
    <citation type="submission" date="2020-08" db="EMBL/GenBank/DDBJ databases">
        <title>Multicomponent nature underlies the extraordinary mechanical properties of spider dragline silk.</title>
        <authorList>
            <person name="Kono N."/>
            <person name="Nakamura H."/>
            <person name="Mori M."/>
            <person name="Yoshida Y."/>
            <person name="Ohtoshi R."/>
            <person name="Malay A.D."/>
            <person name="Moran D.A.P."/>
            <person name="Tomita M."/>
            <person name="Numata K."/>
            <person name="Arakawa K."/>
        </authorList>
    </citation>
    <scope>NUCLEOTIDE SEQUENCE</scope>
</reference>
<dbReference type="Proteomes" id="UP000887159">
    <property type="component" value="Unassembled WGS sequence"/>
</dbReference>
<accession>A0A8X6W633</accession>
<gene>
    <name evidence="1" type="ORF">TNCV_4720831</name>
</gene>
<organism evidence="1 2">
    <name type="scientific">Trichonephila clavipes</name>
    <name type="common">Golden silk orbweaver</name>
    <name type="synonym">Nephila clavipes</name>
    <dbReference type="NCBI Taxonomy" id="2585209"/>
    <lineage>
        <taxon>Eukaryota</taxon>
        <taxon>Metazoa</taxon>
        <taxon>Ecdysozoa</taxon>
        <taxon>Arthropoda</taxon>
        <taxon>Chelicerata</taxon>
        <taxon>Arachnida</taxon>
        <taxon>Araneae</taxon>
        <taxon>Araneomorphae</taxon>
        <taxon>Entelegynae</taxon>
        <taxon>Araneoidea</taxon>
        <taxon>Nephilidae</taxon>
        <taxon>Trichonephila</taxon>
    </lineage>
</organism>
<dbReference type="AlphaFoldDB" id="A0A8X6W633"/>
<dbReference type="EMBL" id="BMAU01021387">
    <property type="protein sequence ID" value="GFY28955.1"/>
    <property type="molecule type" value="Genomic_DNA"/>
</dbReference>